<accession>A0AA36D8J9</accession>
<organism evidence="1 2">
    <name type="scientific">Mesorhabditis spiculigera</name>
    <dbReference type="NCBI Taxonomy" id="96644"/>
    <lineage>
        <taxon>Eukaryota</taxon>
        <taxon>Metazoa</taxon>
        <taxon>Ecdysozoa</taxon>
        <taxon>Nematoda</taxon>
        <taxon>Chromadorea</taxon>
        <taxon>Rhabditida</taxon>
        <taxon>Rhabditina</taxon>
        <taxon>Rhabditomorpha</taxon>
        <taxon>Rhabditoidea</taxon>
        <taxon>Rhabditidae</taxon>
        <taxon>Mesorhabditinae</taxon>
        <taxon>Mesorhabditis</taxon>
    </lineage>
</organism>
<evidence type="ECO:0000313" key="2">
    <source>
        <dbReference type="Proteomes" id="UP001177023"/>
    </source>
</evidence>
<feature type="non-terminal residue" evidence="1">
    <location>
        <position position="1"/>
    </location>
</feature>
<gene>
    <name evidence="1" type="ORF">MSPICULIGERA_LOCUS20911</name>
</gene>
<evidence type="ECO:0000313" key="1">
    <source>
        <dbReference type="EMBL" id="CAJ0582781.1"/>
    </source>
</evidence>
<reference evidence="1" key="1">
    <citation type="submission" date="2023-06" db="EMBL/GenBank/DDBJ databases">
        <authorList>
            <person name="Delattre M."/>
        </authorList>
    </citation>
    <scope>NUCLEOTIDE SEQUENCE</scope>
    <source>
        <strain evidence="1">AF72</strain>
    </source>
</reference>
<proteinExistence type="predicted"/>
<dbReference type="EMBL" id="CATQJA010002664">
    <property type="protein sequence ID" value="CAJ0582781.1"/>
    <property type="molecule type" value="Genomic_DNA"/>
</dbReference>
<keyword evidence="2" id="KW-1185">Reference proteome</keyword>
<comment type="caution">
    <text evidence="1">The sequence shown here is derived from an EMBL/GenBank/DDBJ whole genome shotgun (WGS) entry which is preliminary data.</text>
</comment>
<sequence length="478" mass="54492">MKRFRWGRADDLELIDFIYQSLKCSDPKIRDAARKCKGKQIWTLFVAKSTRIQNWETAQSRFRKGIMPNIQEYGLSEDKMTYLLLNLTFPVTMEQKERIEKLYNCSLSLNENKEIMDCITLIDKPAGAAEKTPEKSQNTDVDFPMTEIQIPNVDLPNDAEKENSWVEEPEDASQIEMNSSQLNTTSQSVAVTELDIENEYDSLAPTTSEDWYMPVAEFARSRRMQTPLSAKRVAQKRPILTLSAVSTVMVPPTLILPPTCPLKLDRSETQACTEERSGLSVQPSFSYQSEPTDKLQFYIPKPLDENKHWLDEPTRKDEMKKLADTLQSSGAYILAKESMQLVTEYEHEAAESSDCLLAYFAALAATRDHILEEMTINDLLEAGLANEVHQNPCHEQPNPISGQEWHKEFSSTERANYIQECMELIKDLPPAVAQHMTALTIELEASLCESVANKEAYYANIQQLKELLTRKAELFPVQ</sequence>
<protein>
    <submittedName>
        <fullName evidence="1">Uncharacterized protein</fullName>
    </submittedName>
</protein>
<name>A0AA36D8J9_9BILA</name>
<dbReference type="Proteomes" id="UP001177023">
    <property type="component" value="Unassembled WGS sequence"/>
</dbReference>
<dbReference type="AlphaFoldDB" id="A0AA36D8J9"/>